<comment type="caution">
    <text evidence="1">The sequence shown here is derived from an EMBL/GenBank/DDBJ whole genome shotgun (WGS) entry which is preliminary data.</text>
</comment>
<gene>
    <name evidence="1" type="ORF">I8J30_22320</name>
</gene>
<dbReference type="RefSeq" id="WP_210661866.1">
    <property type="nucleotide sequence ID" value="NZ_JAGKSP010000010.1"/>
</dbReference>
<organism evidence="1 2">
    <name type="scientific">Paenibacillus lignilyticus</name>
    <dbReference type="NCBI Taxonomy" id="1172615"/>
    <lineage>
        <taxon>Bacteria</taxon>
        <taxon>Bacillati</taxon>
        <taxon>Bacillota</taxon>
        <taxon>Bacilli</taxon>
        <taxon>Bacillales</taxon>
        <taxon>Paenibacillaceae</taxon>
        <taxon>Paenibacillus</taxon>
    </lineage>
</organism>
<keyword evidence="2" id="KW-1185">Reference proteome</keyword>
<evidence type="ECO:0000313" key="1">
    <source>
        <dbReference type="EMBL" id="MBP3965453.1"/>
    </source>
</evidence>
<reference evidence="1 2" key="1">
    <citation type="submission" date="2021-04" db="EMBL/GenBank/DDBJ databases">
        <title>Paenibacillus sp. DLE-14 whole genome sequence.</title>
        <authorList>
            <person name="Ham Y.J."/>
        </authorList>
    </citation>
    <scope>NUCLEOTIDE SEQUENCE [LARGE SCALE GENOMIC DNA]</scope>
    <source>
        <strain evidence="1 2">DLE-14</strain>
    </source>
</reference>
<protein>
    <submittedName>
        <fullName evidence="1">Uncharacterized protein</fullName>
    </submittedName>
</protein>
<dbReference type="Proteomes" id="UP000673394">
    <property type="component" value="Unassembled WGS sequence"/>
</dbReference>
<proteinExistence type="predicted"/>
<evidence type="ECO:0000313" key="2">
    <source>
        <dbReference type="Proteomes" id="UP000673394"/>
    </source>
</evidence>
<accession>A0ABS5CHZ8</accession>
<dbReference type="EMBL" id="JAGKSP010000010">
    <property type="protein sequence ID" value="MBP3965453.1"/>
    <property type="molecule type" value="Genomic_DNA"/>
</dbReference>
<sequence>MFKGKRIYYVLGAVLVLLLLNTFMGTRNSSTVEEVLNKGHIKKVQLLYQTEVDQDTLAFYLSVPEEQAVSASKDLAVTDMGYGLLKKNIFGKWVIKQSAEFGSIKAYLADDGFTGEIALLPTMLYGVIGDDHIGSINVTFQDGDKQVLTKATIVDTKPIRLWYAPADERIADREIKLEAAGRDGKAIATKKVSF</sequence>
<name>A0ABS5CHZ8_9BACL</name>